<dbReference type="eggNOG" id="COG0658">
    <property type="taxonomic scope" value="Bacteria"/>
</dbReference>
<feature type="domain" description="Metallo-beta-lactamase" evidence="7">
    <location>
        <begin position="499"/>
        <end position="661"/>
    </location>
</feature>
<accession>D4YKS8</accession>
<dbReference type="NCBIfam" id="TIGR00360">
    <property type="entry name" value="ComEC_N-term"/>
    <property type="match status" value="1"/>
</dbReference>
<feature type="transmembrane region" description="Helical" evidence="6">
    <location>
        <begin position="67"/>
        <end position="86"/>
    </location>
</feature>
<dbReference type="Proteomes" id="UP000005714">
    <property type="component" value="Unassembled WGS sequence"/>
</dbReference>
<keyword evidence="2" id="KW-1003">Cell membrane</keyword>
<evidence type="ECO:0000256" key="2">
    <source>
        <dbReference type="ARBA" id="ARBA00022475"/>
    </source>
</evidence>
<dbReference type="PANTHER" id="PTHR30619">
    <property type="entry name" value="DNA INTERNALIZATION/COMPETENCE PROTEIN COMEC/REC2"/>
    <property type="match status" value="1"/>
</dbReference>
<dbReference type="CDD" id="cd07731">
    <property type="entry name" value="ComA-like_MBL-fold"/>
    <property type="match status" value="1"/>
</dbReference>
<comment type="caution">
    <text evidence="8">The sequence shown here is derived from an EMBL/GenBank/DDBJ whole genome shotgun (WGS) entry which is preliminary data.</text>
</comment>
<evidence type="ECO:0000313" key="8">
    <source>
        <dbReference type="EMBL" id="EFG48281.1"/>
    </source>
</evidence>
<feature type="transmembrane region" description="Helical" evidence="6">
    <location>
        <begin position="467"/>
        <end position="487"/>
    </location>
</feature>
<proteinExistence type="predicted"/>
<dbReference type="InterPro" id="IPR052159">
    <property type="entry name" value="Competence_DNA_uptake"/>
</dbReference>
<feature type="transmembrane region" description="Helical" evidence="6">
    <location>
        <begin position="310"/>
        <end position="333"/>
    </location>
</feature>
<reference evidence="8 9" key="1">
    <citation type="submission" date="2010-04" db="EMBL/GenBank/DDBJ databases">
        <authorList>
            <person name="Qin X."/>
            <person name="Bachman B."/>
            <person name="Battles P."/>
            <person name="Bell A."/>
            <person name="Bess C."/>
            <person name="Bickham C."/>
            <person name="Chaboub L."/>
            <person name="Chen D."/>
            <person name="Coyle M."/>
            <person name="Deiros D.R."/>
            <person name="Dinh H."/>
            <person name="Forbes L."/>
            <person name="Fowler G."/>
            <person name="Francisco L."/>
            <person name="Fu Q."/>
            <person name="Gubbala S."/>
            <person name="Hale W."/>
            <person name="Han Y."/>
            <person name="Hemphill L."/>
            <person name="Highlander S.K."/>
            <person name="Hirani K."/>
            <person name="Hogues M."/>
            <person name="Jackson L."/>
            <person name="Jakkamsetti A."/>
            <person name="Javaid M."/>
            <person name="Jiang H."/>
            <person name="Korchina V."/>
            <person name="Kovar C."/>
            <person name="Lara F."/>
            <person name="Lee S."/>
            <person name="Mata R."/>
            <person name="Mathew T."/>
            <person name="Moen C."/>
            <person name="Morales K."/>
            <person name="Munidasa M."/>
            <person name="Nazareth L."/>
            <person name="Ngo R."/>
            <person name="Nguyen L."/>
            <person name="Okwuonu G."/>
            <person name="Ongeri F."/>
            <person name="Patil S."/>
            <person name="Petrosino J."/>
            <person name="Pham C."/>
            <person name="Pham P."/>
            <person name="Pu L.-L."/>
            <person name="Puazo M."/>
            <person name="Raj R."/>
            <person name="Reid J."/>
            <person name="Rouhana J."/>
            <person name="Saada N."/>
            <person name="Shang Y."/>
            <person name="Simmons D."/>
            <person name="Thornton R."/>
            <person name="Warren J."/>
            <person name="Weissenberger G."/>
            <person name="Zhang J."/>
            <person name="Zhang L."/>
            <person name="Zhou C."/>
            <person name="Zhu D."/>
            <person name="Muzny D."/>
            <person name="Worley K."/>
            <person name="Gibbs R."/>
        </authorList>
    </citation>
    <scope>NUCLEOTIDE SEQUENCE [LARGE SCALE GENOMIC DNA]</scope>
    <source>
        <strain evidence="8 9">ATCC 49030</strain>
    </source>
</reference>
<sequence>MRVILKYPATVRLVVAATAAWTCAVFAPPLWVAGLCAMGASVAAIGCTVYAQRGESSSAPFRTTLRALTFVLLFACGASGIVVASVHARNPPGDIRGEFTVITDPTQLEAGVHVAQVAGRTGVLSAFSRKELPAAGTRIYLDTNGTRDGPQTKAFIDTWHVTGTPNAAWRVRASLRAHLRDTSGHSHAGARLLPGLVVGDTSGLDATSETNMKAMSLTHITAVSGSNISLVALTVLSLMRLATNRRLITVGAAVAVTAGYVFVVGPDPSVIRAAGMGLLGAIVLVRGTGRAGISIIASTVVVLLVARPELAVSAGFILSVAGTTALMVMGDPVTRLGTRLGLPRFLAQALAIPLTAQIGVFPVAVALGNPPSAWAVLANAVCAPVIAPATLAGMLVLCTQMIPFVSGAIAWFGAVCSWWIPAVAQFAVTLPGAHSAWPTGPTGIVLATCVSLLSAVAVILRSRVCAGLAALALLLGSCVPLIVAPRYTHWVAAVCDVGQGSATVIKTGPSAALVIDTGAFEDKIDACLRSLNVTHVDLALSHLDKDHVGAIEGASRGRTLGTVYVSPADAGGAELRALRLPGTPTTVEQGQVFQHGQTTWSVLWPRPTRKPGSNATSLVIRVEVATTSGTVSLLIPGDVGKDEQRVLARNIEPADILLAPHHGSRDLDEKFFRAVKPRVGAVSVGPNTYGHPTGHALRAFGPIPVLRTDQCGTLVLDKEGNFTGSECQARL</sequence>
<dbReference type="eggNOG" id="COG2333">
    <property type="taxonomic scope" value="Bacteria"/>
</dbReference>
<dbReference type="AlphaFoldDB" id="D4YKS8"/>
<protein>
    <submittedName>
        <fullName evidence="8">Putative DNA internalization competence protein ComEC/Rec2-like protein</fullName>
    </submittedName>
</protein>
<dbReference type="STRING" id="585530.HMPREF0183_0538"/>
<keyword evidence="4 6" id="KW-1133">Transmembrane helix</keyword>
<dbReference type="Gene3D" id="3.60.15.10">
    <property type="entry name" value="Ribonuclease Z/Hydroxyacylglutathione hydrolase-like"/>
    <property type="match status" value="1"/>
</dbReference>
<evidence type="ECO:0000256" key="4">
    <source>
        <dbReference type="ARBA" id="ARBA00022989"/>
    </source>
</evidence>
<dbReference type="EMBL" id="ADNU01000016">
    <property type="protein sequence ID" value="EFG48281.1"/>
    <property type="molecule type" value="Genomic_DNA"/>
</dbReference>
<evidence type="ECO:0000256" key="6">
    <source>
        <dbReference type="SAM" id="Phobius"/>
    </source>
</evidence>
<dbReference type="SUPFAM" id="SSF56281">
    <property type="entry name" value="Metallo-hydrolase/oxidoreductase"/>
    <property type="match status" value="1"/>
</dbReference>
<keyword evidence="3 6" id="KW-0812">Transmembrane</keyword>
<gene>
    <name evidence="8" type="ORF">HMPREF0183_0538</name>
</gene>
<dbReference type="GO" id="GO:0005886">
    <property type="term" value="C:plasma membrane"/>
    <property type="evidence" value="ECO:0007669"/>
    <property type="project" value="UniProtKB-SubCell"/>
</dbReference>
<feature type="transmembrane region" description="Helical" evidence="6">
    <location>
        <begin position="373"/>
        <end position="397"/>
    </location>
</feature>
<evidence type="ECO:0000259" key="7">
    <source>
        <dbReference type="SMART" id="SM00849"/>
    </source>
</evidence>
<evidence type="ECO:0000313" key="9">
    <source>
        <dbReference type="Proteomes" id="UP000005714"/>
    </source>
</evidence>
<dbReference type="Pfam" id="PF03772">
    <property type="entry name" value="Competence"/>
    <property type="match status" value="1"/>
</dbReference>
<keyword evidence="5 6" id="KW-0472">Membrane</keyword>
<dbReference type="InterPro" id="IPR036866">
    <property type="entry name" value="RibonucZ/Hydroxyglut_hydro"/>
</dbReference>
<feature type="transmembrane region" description="Helical" evidence="6">
    <location>
        <begin position="409"/>
        <end position="428"/>
    </location>
</feature>
<dbReference type="InterPro" id="IPR004477">
    <property type="entry name" value="ComEC_N"/>
</dbReference>
<evidence type="ECO:0000256" key="5">
    <source>
        <dbReference type="ARBA" id="ARBA00023136"/>
    </source>
</evidence>
<name>D4YKS8_9MICO</name>
<organism evidence="8 9">
    <name type="scientific">Brevibacterium mcbrellneri ATCC 49030</name>
    <dbReference type="NCBI Taxonomy" id="585530"/>
    <lineage>
        <taxon>Bacteria</taxon>
        <taxon>Bacillati</taxon>
        <taxon>Actinomycetota</taxon>
        <taxon>Actinomycetes</taxon>
        <taxon>Micrococcales</taxon>
        <taxon>Brevibacteriaceae</taxon>
        <taxon>Brevibacterium</taxon>
    </lineage>
</organism>
<dbReference type="RefSeq" id="WP_005882524.1">
    <property type="nucleotide sequence ID" value="NZ_ADNU01000016.1"/>
</dbReference>
<evidence type="ECO:0000256" key="1">
    <source>
        <dbReference type="ARBA" id="ARBA00004651"/>
    </source>
</evidence>
<dbReference type="OrthoDB" id="7177610at2"/>
<dbReference type="SMART" id="SM00849">
    <property type="entry name" value="Lactamase_B"/>
    <property type="match status" value="1"/>
</dbReference>
<evidence type="ECO:0000256" key="3">
    <source>
        <dbReference type="ARBA" id="ARBA00022692"/>
    </source>
</evidence>
<dbReference type="InterPro" id="IPR001279">
    <property type="entry name" value="Metallo-B-lactamas"/>
</dbReference>
<dbReference type="InterPro" id="IPR035681">
    <property type="entry name" value="ComA-like_MBL"/>
</dbReference>
<feature type="transmembrane region" description="Helical" evidence="6">
    <location>
        <begin position="277"/>
        <end position="304"/>
    </location>
</feature>
<comment type="subcellular location">
    <subcellularLocation>
        <location evidence="1">Cell membrane</location>
        <topology evidence="1">Multi-pass membrane protein</topology>
    </subcellularLocation>
</comment>
<feature type="transmembrane region" description="Helical" evidence="6">
    <location>
        <begin position="440"/>
        <end position="460"/>
    </location>
</feature>
<dbReference type="PANTHER" id="PTHR30619:SF1">
    <property type="entry name" value="RECOMBINATION PROTEIN 2"/>
    <property type="match status" value="1"/>
</dbReference>
<keyword evidence="9" id="KW-1185">Reference proteome</keyword>
<feature type="transmembrane region" description="Helical" evidence="6">
    <location>
        <begin position="247"/>
        <end position="265"/>
    </location>
</feature>